<evidence type="ECO:0000313" key="3">
    <source>
        <dbReference type="EMBL" id="TRW24254.1"/>
    </source>
</evidence>
<protein>
    <submittedName>
        <fullName evidence="3">ATP-binding protein</fullName>
    </submittedName>
</protein>
<organism evidence="3 4">
    <name type="scientific">Flavobacterium zepuense</name>
    <dbReference type="NCBI Taxonomy" id="2593302"/>
    <lineage>
        <taxon>Bacteria</taxon>
        <taxon>Pseudomonadati</taxon>
        <taxon>Bacteroidota</taxon>
        <taxon>Flavobacteriia</taxon>
        <taxon>Flavobacteriales</taxon>
        <taxon>Flavobacteriaceae</taxon>
        <taxon>Flavobacterium</taxon>
    </lineage>
</organism>
<feature type="domain" description="AbiTii" evidence="2">
    <location>
        <begin position="176"/>
        <end position="343"/>
    </location>
</feature>
<reference evidence="3 4" key="1">
    <citation type="submission" date="2019-07" db="EMBL/GenBank/DDBJ databases">
        <title>Flavobacterium sp. nov., isolated from glacier ice.</title>
        <authorList>
            <person name="Liu Q."/>
            <person name="Xin Y.-H."/>
        </authorList>
    </citation>
    <scope>NUCLEOTIDE SEQUENCE [LARGE SCALE GENOMIC DNA]</scope>
    <source>
        <strain evidence="3 4">ZT4R6</strain>
    </source>
</reference>
<dbReference type="GO" id="GO:0005524">
    <property type="term" value="F:ATP binding"/>
    <property type="evidence" value="ECO:0007669"/>
    <property type="project" value="UniProtKB-KW"/>
</dbReference>
<dbReference type="InterPro" id="IPR038461">
    <property type="entry name" value="Schlafen_AlbA_2_dom_sf"/>
</dbReference>
<comment type="caution">
    <text evidence="3">The sequence shown here is derived from an EMBL/GenBank/DDBJ whole genome shotgun (WGS) entry which is preliminary data.</text>
</comment>
<dbReference type="InterPro" id="IPR007421">
    <property type="entry name" value="Schlafen_AlbA_2_dom"/>
</dbReference>
<evidence type="ECO:0000259" key="1">
    <source>
        <dbReference type="Pfam" id="PF04326"/>
    </source>
</evidence>
<dbReference type="Proteomes" id="UP000320643">
    <property type="component" value="Unassembled WGS sequence"/>
</dbReference>
<feature type="domain" description="Schlafen AlbA-2" evidence="1">
    <location>
        <begin position="14"/>
        <end position="148"/>
    </location>
</feature>
<dbReference type="RefSeq" id="WP_143373334.1">
    <property type="nucleotide sequence ID" value="NZ_VJVZ01000006.1"/>
</dbReference>
<dbReference type="EMBL" id="VJVZ01000006">
    <property type="protein sequence ID" value="TRW24254.1"/>
    <property type="molecule type" value="Genomic_DNA"/>
</dbReference>
<sequence length="344" mass="40015">MTIEKFEKILLQSESSNLDFKRGQYDFSNDKDEIKTSKFVKDIISFSNTIRTDTGYIILGIAIEEDGSKELLGINMHIDDAIFQEKIKNKVLPVPKFSYSTLTYQNKIFGIIEIPVTKYEYPISPITKLKGLEPGKFYFRRGSSNSEANGYEGIQIANWLSSLSDIDSKKFLFSEIHELVIKITESKLLLSVILSDALLLSRKYYLRDLQEFCSAELTGLNVRFEESNKSVYSYRTNSVLFTYQKFDFPPYWDPNKMMKLLEKEKGVFRFQLFFHQSIIEIEETLNKFSKKPMLCTINVPGDTIISDEKYKALEITIYADKDNFDNLYMNIKQKLIDKLLEINI</sequence>
<evidence type="ECO:0000259" key="2">
    <source>
        <dbReference type="Pfam" id="PF18864"/>
    </source>
</evidence>
<dbReference type="AlphaFoldDB" id="A0A552V1C0"/>
<dbReference type="Pfam" id="PF04326">
    <property type="entry name" value="SLFN_AlbA_2"/>
    <property type="match status" value="1"/>
</dbReference>
<gene>
    <name evidence="3" type="ORF">FMM05_10490</name>
</gene>
<dbReference type="Gene3D" id="3.30.950.30">
    <property type="entry name" value="Schlafen, AAA domain"/>
    <property type="match status" value="1"/>
</dbReference>
<dbReference type="Pfam" id="PF18864">
    <property type="entry name" value="AbiTii"/>
    <property type="match status" value="1"/>
</dbReference>
<keyword evidence="3" id="KW-0067">ATP-binding</keyword>
<dbReference type="OrthoDB" id="1415126at2"/>
<keyword evidence="4" id="KW-1185">Reference proteome</keyword>
<name>A0A552V1C0_9FLAO</name>
<accession>A0A552V1C0</accession>
<evidence type="ECO:0000313" key="4">
    <source>
        <dbReference type="Proteomes" id="UP000320643"/>
    </source>
</evidence>
<proteinExistence type="predicted"/>
<dbReference type="InterPro" id="IPR041304">
    <property type="entry name" value="AbiTii"/>
</dbReference>
<keyword evidence="3" id="KW-0547">Nucleotide-binding</keyword>